<dbReference type="CDD" id="cd01838">
    <property type="entry name" value="Isoamyl_acetate_hydrolase_like"/>
    <property type="match status" value="1"/>
</dbReference>
<dbReference type="InterPro" id="IPR013830">
    <property type="entry name" value="SGNH_hydro"/>
</dbReference>
<dbReference type="InterPro" id="IPR036514">
    <property type="entry name" value="SGNH_hydro_sf"/>
</dbReference>
<dbReference type="EMBL" id="KQ085891">
    <property type="protein sequence ID" value="KLO18837.1"/>
    <property type="molecule type" value="Genomic_DNA"/>
</dbReference>
<keyword evidence="3" id="KW-1185">Reference proteome</keyword>
<dbReference type="Gene3D" id="3.40.50.1110">
    <property type="entry name" value="SGNH hydrolase"/>
    <property type="match status" value="1"/>
</dbReference>
<evidence type="ECO:0000259" key="1">
    <source>
        <dbReference type="Pfam" id="PF13472"/>
    </source>
</evidence>
<dbReference type="GO" id="GO:0016787">
    <property type="term" value="F:hydrolase activity"/>
    <property type="evidence" value="ECO:0007669"/>
    <property type="project" value="UniProtKB-KW"/>
</dbReference>
<dbReference type="FunCoup" id="A0A0H2S413">
    <property type="interactions" value="97"/>
</dbReference>
<reference evidence="2 3" key="1">
    <citation type="submission" date="2015-04" db="EMBL/GenBank/DDBJ databases">
        <title>Complete genome sequence of Schizopora paradoxa KUC8140, a cosmopolitan wood degrader in East Asia.</title>
        <authorList>
            <consortium name="DOE Joint Genome Institute"/>
            <person name="Min B."/>
            <person name="Park H."/>
            <person name="Jang Y."/>
            <person name="Kim J.-J."/>
            <person name="Kim K.H."/>
            <person name="Pangilinan J."/>
            <person name="Lipzen A."/>
            <person name="Riley R."/>
            <person name="Grigoriev I.V."/>
            <person name="Spatafora J.W."/>
            <person name="Choi I.-G."/>
        </authorList>
    </citation>
    <scope>NUCLEOTIDE SEQUENCE [LARGE SCALE GENOMIC DNA]</scope>
    <source>
        <strain evidence="2 3">KUC8140</strain>
    </source>
</reference>
<keyword evidence="2" id="KW-0378">Hydrolase</keyword>
<accession>A0A0H2S413</accession>
<evidence type="ECO:0000313" key="2">
    <source>
        <dbReference type="EMBL" id="KLO18837.1"/>
    </source>
</evidence>
<dbReference type="SUPFAM" id="SSF52266">
    <property type="entry name" value="SGNH hydrolase"/>
    <property type="match status" value="1"/>
</dbReference>
<proteinExistence type="predicted"/>
<sequence>MTVCDLDHIVLLGDSITQGGWEPHGFGQRLAAVYARRLDVINRGLSGYNTRWIIPVFEQTKGNEGEHDHPKIRLLTIWFGANDAVFPQFVQHVPLDEYAANLRTLINMVRSPDSAWYEPHTKIVLITPPPVNVPQWSTRPDVEPGTPIDRDLAVTEKYAESVREVGKSEGVVVCDVFAPLWEAAGKKEEGLAKFMYDGLHLNADGYTIVYEALIKTIKDNMPELHYENLQPAFAPWDEVDPANLDKSLVKRKLF</sequence>
<dbReference type="Pfam" id="PF13472">
    <property type="entry name" value="Lipase_GDSL_2"/>
    <property type="match status" value="1"/>
</dbReference>
<feature type="domain" description="SGNH hydrolase-type esterase" evidence="1">
    <location>
        <begin position="11"/>
        <end position="207"/>
    </location>
</feature>
<dbReference type="InParanoid" id="A0A0H2S413"/>
<dbReference type="Proteomes" id="UP000053477">
    <property type="component" value="Unassembled WGS sequence"/>
</dbReference>
<dbReference type="AlphaFoldDB" id="A0A0H2S413"/>
<name>A0A0H2S413_9AGAM</name>
<dbReference type="PANTHER" id="PTHR14209:SF19">
    <property type="entry name" value="ISOAMYL ACETATE-HYDROLYZING ESTERASE 1 HOMOLOG"/>
    <property type="match status" value="1"/>
</dbReference>
<organism evidence="2 3">
    <name type="scientific">Schizopora paradoxa</name>
    <dbReference type="NCBI Taxonomy" id="27342"/>
    <lineage>
        <taxon>Eukaryota</taxon>
        <taxon>Fungi</taxon>
        <taxon>Dikarya</taxon>
        <taxon>Basidiomycota</taxon>
        <taxon>Agaricomycotina</taxon>
        <taxon>Agaricomycetes</taxon>
        <taxon>Hymenochaetales</taxon>
        <taxon>Schizoporaceae</taxon>
        <taxon>Schizopora</taxon>
    </lineage>
</organism>
<dbReference type="PANTHER" id="PTHR14209">
    <property type="entry name" value="ISOAMYL ACETATE-HYDROLYZING ESTERASE 1"/>
    <property type="match status" value="1"/>
</dbReference>
<evidence type="ECO:0000313" key="3">
    <source>
        <dbReference type="Proteomes" id="UP000053477"/>
    </source>
</evidence>
<protein>
    <submittedName>
        <fullName evidence="2">SGNH hydrolase</fullName>
    </submittedName>
</protein>
<dbReference type="InterPro" id="IPR045136">
    <property type="entry name" value="Iah1-like"/>
</dbReference>
<dbReference type="OrthoDB" id="671439at2759"/>
<gene>
    <name evidence="2" type="ORF">SCHPADRAFT_819232</name>
</gene>
<dbReference type="STRING" id="27342.A0A0H2S413"/>